<proteinExistence type="predicted"/>
<organism evidence="1">
    <name type="scientific">marine sediment metagenome</name>
    <dbReference type="NCBI Taxonomy" id="412755"/>
    <lineage>
        <taxon>unclassified sequences</taxon>
        <taxon>metagenomes</taxon>
        <taxon>ecological metagenomes</taxon>
    </lineage>
</organism>
<comment type="caution">
    <text evidence="1">The sequence shown here is derived from an EMBL/GenBank/DDBJ whole genome shotgun (WGS) entry which is preliminary data.</text>
</comment>
<protein>
    <submittedName>
        <fullName evidence="1">Uncharacterized protein</fullName>
    </submittedName>
</protein>
<dbReference type="AlphaFoldDB" id="A0A0F9UGV8"/>
<name>A0A0F9UGV8_9ZZZZ</name>
<sequence length="56" mass="6488">MKSYHFYCEQEEGCDASEVVVYIKYDNDQPLTWKPPCPVCDVTMELKLKDGIIVES</sequence>
<gene>
    <name evidence="1" type="ORF">LCGC14_0267780</name>
</gene>
<accession>A0A0F9UGV8</accession>
<reference evidence="1" key="1">
    <citation type="journal article" date="2015" name="Nature">
        <title>Complex archaea that bridge the gap between prokaryotes and eukaryotes.</title>
        <authorList>
            <person name="Spang A."/>
            <person name="Saw J.H."/>
            <person name="Jorgensen S.L."/>
            <person name="Zaremba-Niedzwiedzka K."/>
            <person name="Martijn J."/>
            <person name="Lind A.E."/>
            <person name="van Eijk R."/>
            <person name="Schleper C."/>
            <person name="Guy L."/>
            <person name="Ettema T.J."/>
        </authorList>
    </citation>
    <scope>NUCLEOTIDE SEQUENCE</scope>
</reference>
<dbReference type="EMBL" id="LAZR01000146">
    <property type="protein sequence ID" value="KKN86602.1"/>
    <property type="molecule type" value="Genomic_DNA"/>
</dbReference>
<evidence type="ECO:0000313" key="1">
    <source>
        <dbReference type="EMBL" id="KKN86602.1"/>
    </source>
</evidence>